<reference evidence="2" key="1">
    <citation type="submission" date="2020-05" db="UniProtKB">
        <authorList>
            <consortium name="EnsemblMetazoa"/>
        </authorList>
    </citation>
    <scope>IDENTIFICATION</scope>
    <source>
        <strain evidence="2">USDA</strain>
    </source>
</reference>
<organism evidence="2 3">
    <name type="scientific">Stomoxys calcitrans</name>
    <name type="common">Stable fly</name>
    <name type="synonym">Conops calcitrans</name>
    <dbReference type="NCBI Taxonomy" id="35570"/>
    <lineage>
        <taxon>Eukaryota</taxon>
        <taxon>Metazoa</taxon>
        <taxon>Ecdysozoa</taxon>
        <taxon>Arthropoda</taxon>
        <taxon>Hexapoda</taxon>
        <taxon>Insecta</taxon>
        <taxon>Pterygota</taxon>
        <taxon>Neoptera</taxon>
        <taxon>Endopterygota</taxon>
        <taxon>Diptera</taxon>
        <taxon>Brachycera</taxon>
        <taxon>Muscomorpha</taxon>
        <taxon>Muscoidea</taxon>
        <taxon>Muscidae</taxon>
        <taxon>Stomoxys</taxon>
    </lineage>
</organism>
<dbReference type="STRING" id="35570.A0A1I8PDL0"/>
<sequence length="529" mass="57087">MALIVYESSLSPSKSHAMAAEVTATPLKQTEMDVNHQEDHINKPSMADTMMGFNKRLPRHSAQGQQQEQHQQQHQTTDATSAAEHMMLKAVNSIKRSYSSSPVSDAGGHGLASTLKSLVSLTGLQHIRSGSGAGAASAPSGYGYGHHTQSAAPATHLYTEAKPIYEEQQDHEYAPSDSSTGSEAAATSANAGLHSAIYNLHTAGTHNAGLLGAMTAASSHNGGSDGFRPSWNFGKLRSTSFTASSGTSTPYNGYHQHYGGKSGGDVSTAAAVGGGYGAGVVVGYGGDFGAGNAVDSSGSGSNNDKISEGNFLHHYDSASGYNELTHQLQQQQQQQQQHQYQLQQQYPQYQPQYESQYSQQHHQDEYKYNSVEQAAEGSSSYSDEGDHHEHSNYLPSAPPSGGGVGGGSHHEEKQPDVINYVPYPVVKKLHVPVHEDVKIPVSHAVIVPIRKPVPIHIPITQNVQIPVEKDLKIPVERIVPYPVEKHVPVPVEKRVPYEVVKYVPIKVPRPFPVKVPVFKTVLHKVKGWW</sequence>
<dbReference type="Proteomes" id="UP000095300">
    <property type="component" value="Unassembled WGS sequence"/>
</dbReference>
<proteinExistence type="predicted"/>
<evidence type="ECO:0000256" key="1">
    <source>
        <dbReference type="SAM" id="MobiDB-lite"/>
    </source>
</evidence>
<feature type="region of interest" description="Disordered" evidence="1">
    <location>
        <begin position="372"/>
        <end position="413"/>
    </location>
</feature>
<evidence type="ECO:0000313" key="2">
    <source>
        <dbReference type="EnsemblMetazoa" id="SCAU007056-PA"/>
    </source>
</evidence>
<feature type="compositionally biased region" description="Low complexity" evidence="1">
    <location>
        <begin position="63"/>
        <end position="75"/>
    </location>
</feature>
<name>A0A1I8PDL0_STOCA</name>
<dbReference type="VEuPathDB" id="VectorBase:SCAU007056"/>
<dbReference type="AlphaFoldDB" id="A0A1I8PDL0"/>
<feature type="region of interest" description="Disordered" evidence="1">
    <location>
        <begin position="58"/>
        <end position="80"/>
    </location>
</feature>
<dbReference type="OrthoDB" id="371494at2759"/>
<evidence type="ECO:0000313" key="3">
    <source>
        <dbReference type="Proteomes" id="UP000095300"/>
    </source>
</evidence>
<feature type="compositionally biased region" description="Low complexity" evidence="1">
    <location>
        <begin position="326"/>
        <end position="344"/>
    </location>
</feature>
<feature type="compositionally biased region" description="Polar residues" evidence="1">
    <location>
        <begin position="372"/>
        <end position="382"/>
    </location>
</feature>
<protein>
    <submittedName>
        <fullName evidence="2">Uncharacterized protein</fullName>
    </submittedName>
</protein>
<keyword evidence="3" id="KW-1185">Reference proteome</keyword>
<dbReference type="EnsemblMetazoa" id="SCAU007056-RA">
    <property type="protein sequence ID" value="SCAU007056-PA"/>
    <property type="gene ID" value="SCAU007056"/>
</dbReference>
<dbReference type="KEGG" id="scac:106093293"/>
<feature type="region of interest" description="Disordered" evidence="1">
    <location>
        <begin position="325"/>
        <end position="344"/>
    </location>
</feature>
<gene>
    <name evidence="2" type="primary">106093293</name>
</gene>
<accession>A0A1I8PDL0</accession>